<evidence type="ECO:0000313" key="8">
    <source>
        <dbReference type="Proteomes" id="UP001160390"/>
    </source>
</evidence>
<comment type="caution">
    <text evidence="7">The sequence shown here is derived from an EMBL/GenBank/DDBJ whole genome shotgun (WGS) entry which is preliminary data.</text>
</comment>
<evidence type="ECO:0000256" key="2">
    <source>
        <dbReference type="ARBA" id="ARBA00022771"/>
    </source>
</evidence>
<evidence type="ECO:0000256" key="1">
    <source>
        <dbReference type="ARBA" id="ARBA00022723"/>
    </source>
</evidence>
<dbReference type="InterPro" id="IPR013083">
    <property type="entry name" value="Znf_RING/FYVE/PHD"/>
</dbReference>
<organism evidence="7 8">
    <name type="scientific">Clonostachys chloroleuca</name>
    <dbReference type="NCBI Taxonomy" id="1926264"/>
    <lineage>
        <taxon>Eukaryota</taxon>
        <taxon>Fungi</taxon>
        <taxon>Dikarya</taxon>
        <taxon>Ascomycota</taxon>
        <taxon>Pezizomycotina</taxon>
        <taxon>Sordariomycetes</taxon>
        <taxon>Hypocreomycetidae</taxon>
        <taxon>Hypocreales</taxon>
        <taxon>Bionectriaceae</taxon>
        <taxon>Clonostachys</taxon>
    </lineage>
</organism>
<feature type="region of interest" description="Disordered" evidence="5">
    <location>
        <begin position="21"/>
        <end position="272"/>
    </location>
</feature>
<dbReference type="PROSITE" id="PS51044">
    <property type="entry name" value="ZF_SP_RING"/>
    <property type="match status" value="1"/>
</dbReference>
<feature type="region of interest" description="Disordered" evidence="5">
    <location>
        <begin position="841"/>
        <end position="880"/>
    </location>
</feature>
<sequence length="880" mass="96618">MPPTPKSTEDVQVAASNQTLNAFLGGRRPSWYQNTKSTTGLKPRKSTVRPGPVSQSKAAEKRVRKTPVTENGDGVKDVAPDNQIASQKHDQQLATAAPRDGSLLPSPALTNELSPALSTRHASPSEQTGSESFRTEDRNTEAELRALLQSPAASHPSPATTETPQPVDVGMVHIEHGPKPRPTQATSEPVSSQAGSPTAQSAAPAPVSTASPKPQTPTTPLSGPTGSVAPRTTNVRPSSTRKRNRPSSTSTDNRAPQRPRTGMPHGQGAPTDLAGQWQQYCQHLDDRIGACGGWANLGSGIESPRFKYLRDALLAGDGFYVLLHQLLCLWSLDANRAYGAFPTLGRATIDHGFGFLMNILRPNSLLAYNSLVWFADFPKPVSGDGMLAIPSLAPRIGTFLTAFVLRWDRMLAQSRTRKYPLTAFELGPTLNCDSRILQGTFFTVSRRVVGIGDSVAGQLNAVFCKDQEDEAHLKEIGAPVDLVQKYRQERVRHYSDLARDAKQADTSRSPTWHHFHLQHIPKRIPKRRSFHSRISFRSIITPSKVNSFCQVSEFLTILKSIHSMFCQANRFLTPFKSRSHSMSALFSKSISHGIRLHPLHNPDRVNPDRANRSQPMVLLMLGASNINIYRSQHNEFGGFPSTNILVARMIGFLTLDLSDFVVKGDNVVRISFPDKPVNYKKGMTYFVAIEIVSTLSHDALTSMVLEAPPISAEETGAEIQRRLKPSESDDVVVEDNTFCINVADPFSSYLFEVPVRGVLCKHLDCFDLETWLQTRQGKPGGGLEEPSMADNWKCPICFLDARPSSLRVDEFFAEVRKGLLAQGLSKTKKILVTADGSWSAVPELDDSDDESPVQPNRSVGERINQNKATAPANIIEIDDD</sequence>
<gene>
    <name evidence="7" type="ORF">CCHLO57077_00010358</name>
</gene>
<dbReference type="PANTHER" id="PTHR10782:SF4">
    <property type="entry name" value="TONALLI, ISOFORM E"/>
    <property type="match status" value="1"/>
</dbReference>
<feature type="compositionally biased region" description="Basic and acidic residues" evidence="5">
    <location>
        <begin position="133"/>
        <end position="144"/>
    </location>
</feature>
<dbReference type="InterPro" id="IPR004181">
    <property type="entry name" value="Znf_MIZ"/>
</dbReference>
<keyword evidence="3" id="KW-0862">Zinc</keyword>
<dbReference type="GO" id="GO:0061665">
    <property type="term" value="F:SUMO ligase activity"/>
    <property type="evidence" value="ECO:0007669"/>
    <property type="project" value="TreeGrafter"/>
</dbReference>
<feature type="compositionally biased region" description="Polar residues" evidence="5">
    <location>
        <begin position="853"/>
        <end position="868"/>
    </location>
</feature>
<evidence type="ECO:0000256" key="4">
    <source>
        <dbReference type="PROSITE-ProRule" id="PRU00452"/>
    </source>
</evidence>
<feature type="compositionally biased region" description="Polar residues" evidence="5">
    <location>
        <begin position="31"/>
        <end position="40"/>
    </location>
</feature>
<dbReference type="EMBL" id="CABFNP030000786">
    <property type="protein sequence ID" value="CAI6086433.1"/>
    <property type="molecule type" value="Genomic_DNA"/>
</dbReference>
<accession>A0AA35LYF3</accession>
<dbReference type="Proteomes" id="UP001160390">
    <property type="component" value="Unassembled WGS sequence"/>
</dbReference>
<dbReference type="Pfam" id="PF02891">
    <property type="entry name" value="zf-MIZ"/>
    <property type="match status" value="1"/>
</dbReference>
<evidence type="ECO:0000256" key="3">
    <source>
        <dbReference type="ARBA" id="ARBA00022833"/>
    </source>
</evidence>
<evidence type="ECO:0000259" key="6">
    <source>
        <dbReference type="PROSITE" id="PS51044"/>
    </source>
</evidence>
<reference evidence="7" key="1">
    <citation type="submission" date="2023-01" db="EMBL/GenBank/DDBJ databases">
        <authorList>
            <person name="Piombo E."/>
        </authorList>
    </citation>
    <scope>NUCLEOTIDE SEQUENCE</scope>
</reference>
<evidence type="ECO:0000313" key="7">
    <source>
        <dbReference type="EMBL" id="CAI6086433.1"/>
    </source>
</evidence>
<dbReference type="GO" id="GO:0016925">
    <property type="term" value="P:protein sumoylation"/>
    <property type="evidence" value="ECO:0007669"/>
    <property type="project" value="TreeGrafter"/>
</dbReference>
<evidence type="ECO:0000256" key="5">
    <source>
        <dbReference type="SAM" id="MobiDB-lite"/>
    </source>
</evidence>
<feature type="compositionally biased region" description="Low complexity" evidence="5">
    <location>
        <begin position="191"/>
        <end position="227"/>
    </location>
</feature>
<dbReference type="Gene3D" id="3.30.40.10">
    <property type="entry name" value="Zinc/RING finger domain, C3HC4 (zinc finger)"/>
    <property type="match status" value="1"/>
</dbReference>
<keyword evidence="8" id="KW-1185">Reference proteome</keyword>
<dbReference type="GO" id="GO:0000785">
    <property type="term" value="C:chromatin"/>
    <property type="evidence" value="ECO:0007669"/>
    <property type="project" value="TreeGrafter"/>
</dbReference>
<proteinExistence type="predicted"/>
<keyword evidence="2 4" id="KW-0863">Zinc-finger</keyword>
<dbReference type="GO" id="GO:0008270">
    <property type="term" value="F:zinc ion binding"/>
    <property type="evidence" value="ECO:0007669"/>
    <property type="project" value="UniProtKB-KW"/>
</dbReference>
<feature type="compositionally biased region" description="Polar residues" evidence="5">
    <location>
        <begin position="108"/>
        <end position="132"/>
    </location>
</feature>
<keyword evidence="1" id="KW-0479">Metal-binding</keyword>
<name>A0AA35LYF3_9HYPO</name>
<dbReference type="PANTHER" id="PTHR10782">
    <property type="entry name" value="ZINC FINGER MIZ DOMAIN-CONTAINING PROTEIN"/>
    <property type="match status" value="1"/>
</dbReference>
<protein>
    <recommendedName>
        <fullName evidence="6">SP-RING-type domain-containing protein</fullName>
    </recommendedName>
</protein>
<dbReference type="AlphaFoldDB" id="A0AA35LYF3"/>
<feature type="domain" description="SP-RING-type" evidence="6">
    <location>
        <begin position="728"/>
        <end position="821"/>
    </location>
</feature>